<dbReference type="Gene3D" id="1.10.238.10">
    <property type="entry name" value="EF-hand"/>
    <property type="match status" value="1"/>
</dbReference>
<protein>
    <recommendedName>
        <fullName evidence="3">NAD(P)H oxidase (H2O2-forming)</fullName>
        <ecNumber evidence="3">1.6.3.1</ecNumber>
    </recommendedName>
</protein>
<evidence type="ECO:0000256" key="10">
    <source>
        <dbReference type="ARBA" id="ARBA00022857"/>
    </source>
</evidence>
<dbReference type="SMART" id="SM00054">
    <property type="entry name" value="EFh"/>
    <property type="match status" value="2"/>
</dbReference>
<dbReference type="InterPro" id="IPR013112">
    <property type="entry name" value="FAD-bd_8"/>
</dbReference>
<feature type="transmembrane region" description="Helical" evidence="17">
    <location>
        <begin position="1056"/>
        <end position="1080"/>
    </location>
</feature>
<dbReference type="GO" id="GO:0005509">
    <property type="term" value="F:calcium ion binding"/>
    <property type="evidence" value="ECO:0007669"/>
    <property type="project" value="InterPro"/>
</dbReference>
<keyword evidence="18" id="KW-0732">Signal</keyword>
<dbReference type="InterPro" id="IPR037120">
    <property type="entry name" value="Haem_peroxidase_sf_animal"/>
</dbReference>
<feature type="transmembrane region" description="Helical" evidence="17">
    <location>
        <begin position="1234"/>
        <end position="1253"/>
    </location>
</feature>
<dbReference type="InterPro" id="IPR019791">
    <property type="entry name" value="Haem_peroxidase_animal"/>
</dbReference>
<comment type="similarity">
    <text evidence="2">In the N-terminal section; belongs to the peroxidase family.</text>
</comment>
<organism evidence="21 22">
    <name type="scientific">Plectus sambesii</name>
    <dbReference type="NCBI Taxonomy" id="2011161"/>
    <lineage>
        <taxon>Eukaryota</taxon>
        <taxon>Metazoa</taxon>
        <taxon>Ecdysozoa</taxon>
        <taxon>Nematoda</taxon>
        <taxon>Chromadorea</taxon>
        <taxon>Plectida</taxon>
        <taxon>Plectina</taxon>
        <taxon>Plectoidea</taxon>
        <taxon>Plectidae</taxon>
        <taxon>Plectus</taxon>
    </lineage>
</organism>
<dbReference type="GO" id="GO:0016174">
    <property type="term" value="F:NAD(P)H oxidase H2O2-forming activity"/>
    <property type="evidence" value="ECO:0007669"/>
    <property type="project" value="UniProtKB-EC"/>
</dbReference>
<keyword evidence="7" id="KW-0677">Repeat</keyword>
<dbReference type="EC" id="1.6.3.1" evidence="3"/>
<dbReference type="PROSITE" id="PS51384">
    <property type="entry name" value="FAD_FR"/>
    <property type="match status" value="1"/>
</dbReference>
<keyword evidence="5" id="KW-0285">Flavoprotein</keyword>
<dbReference type="GO" id="GO:0020037">
    <property type="term" value="F:heme binding"/>
    <property type="evidence" value="ECO:0007669"/>
    <property type="project" value="InterPro"/>
</dbReference>
<dbReference type="SUPFAM" id="SSF52343">
    <property type="entry name" value="Ferredoxin reductase-like, C-terminal NADP-linked domain"/>
    <property type="match status" value="1"/>
</dbReference>
<evidence type="ECO:0000256" key="9">
    <source>
        <dbReference type="ARBA" id="ARBA00022837"/>
    </source>
</evidence>
<dbReference type="InterPro" id="IPR002048">
    <property type="entry name" value="EF_hand_dom"/>
</dbReference>
<dbReference type="InterPro" id="IPR013121">
    <property type="entry name" value="Fe_red_NAD-bd_6"/>
</dbReference>
<dbReference type="PROSITE" id="PS50292">
    <property type="entry name" value="PEROXIDASE_3"/>
    <property type="match status" value="1"/>
</dbReference>
<dbReference type="SUPFAM" id="SSF48113">
    <property type="entry name" value="Heme-dependent peroxidases"/>
    <property type="match status" value="1"/>
</dbReference>
<feature type="domain" description="EF-hand" evidence="19">
    <location>
        <begin position="917"/>
        <end position="952"/>
    </location>
</feature>
<keyword evidence="8" id="KW-0274">FAD</keyword>
<feature type="transmembrane region" description="Helical" evidence="17">
    <location>
        <begin position="1194"/>
        <end position="1222"/>
    </location>
</feature>
<evidence type="ECO:0000256" key="8">
    <source>
        <dbReference type="ARBA" id="ARBA00022827"/>
    </source>
</evidence>
<dbReference type="GO" id="GO:0016020">
    <property type="term" value="C:membrane"/>
    <property type="evidence" value="ECO:0007669"/>
    <property type="project" value="UniProtKB-SubCell"/>
</dbReference>
<evidence type="ECO:0000259" key="19">
    <source>
        <dbReference type="PROSITE" id="PS50222"/>
    </source>
</evidence>
<evidence type="ECO:0000256" key="15">
    <source>
        <dbReference type="ARBA" id="ARBA00047455"/>
    </source>
</evidence>
<dbReference type="Proteomes" id="UP000887566">
    <property type="component" value="Unplaced"/>
</dbReference>
<feature type="transmembrane region" description="Helical" evidence="17">
    <location>
        <begin position="1140"/>
        <end position="1161"/>
    </location>
</feature>
<dbReference type="GO" id="GO:0006979">
    <property type="term" value="P:response to oxidative stress"/>
    <property type="evidence" value="ECO:0007669"/>
    <property type="project" value="InterPro"/>
</dbReference>
<evidence type="ECO:0000256" key="16">
    <source>
        <dbReference type="ARBA" id="ARBA00048762"/>
    </source>
</evidence>
<keyword evidence="10" id="KW-0521">NADP</keyword>
<dbReference type="Pfam" id="PF01794">
    <property type="entry name" value="Ferric_reduct"/>
    <property type="match status" value="1"/>
</dbReference>
<evidence type="ECO:0000313" key="21">
    <source>
        <dbReference type="Proteomes" id="UP000887566"/>
    </source>
</evidence>
<comment type="catalytic activity">
    <reaction evidence="15">
        <text>NADH + O2 + H(+) = H2O2 + NAD(+)</text>
        <dbReference type="Rhea" id="RHEA:11264"/>
        <dbReference type="ChEBI" id="CHEBI:15378"/>
        <dbReference type="ChEBI" id="CHEBI:15379"/>
        <dbReference type="ChEBI" id="CHEBI:16240"/>
        <dbReference type="ChEBI" id="CHEBI:57540"/>
        <dbReference type="ChEBI" id="CHEBI:57945"/>
        <dbReference type="EC" id="1.6.3.1"/>
    </reaction>
</comment>
<dbReference type="CDD" id="cd00051">
    <property type="entry name" value="EFh"/>
    <property type="match status" value="3"/>
</dbReference>
<evidence type="ECO:0000256" key="5">
    <source>
        <dbReference type="ARBA" id="ARBA00022630"/>
    </source>
</evidence>
<keyword evidence="11 17" id="KW-1133">Transmembrane helix</keyword>
<keyword evidence="6 17" id="KW-0812">Transmembrane</keyword>
<dbReference type="Pfam" id="PF08022">
    <property type="entry name" value="FAD_binding_8"/>
    <property type="match status" value="1"/>
</dbReference>
<proteinExistence type="inferred from homology"/>
<evidence type="ECO:0000313" key="22">
    <source>
        <dbReference type="WBParaSite" id="PSAMB.scaffold2361size23633.g17449.t1"/>
    </source>
</evidence>
<feature type="chain" id="PRO_5037172043" description="NAD(P)H oxidase (H2O2-forming)" evidence="18">
    <location>
        <begin position="19"/>
        <end position="1571"/>
    </location>
</feature>
<evidence type="ECO:0000256" key="6">
    <source>
        <dbReference type="ARBA" id="ARBA00022692"/>
    </source>
</evidence>
<keyword evidence="21" id="KW-1185">Reference proteome</keyword>
<dbReference type="Pfam" id="PF08030">
    <property type="entry name" value="NAD_binding_6"/>
    <property type="match status" value="1"/>
</dbReference>
<dbReference type="SUPFAM" id="SSF63380">
    <property type="entry name" value="Riboflavin synthase domain-like"/>
    <property type="match status" value="1"/>
</dbReference>
<dbReference type="WBParaSite" id="PSAMB.scaffold2361size23633.g17449.t1">
    <property type="protein sequence ID" value="PSAMB.scaffold2361size23633.g17449.t1"/>
    <property type="gene ID" value="PSAMB.scaffold2361size23633.g17449"/>
</dbReference>
<keyword evidence="12" id="KW-0560">Oxidoreductase</keyword>
<dbReference type="PROSITE" id="PS50222">
    <property type="entry name" value="EF_HAND_2"/>
    <property type="match status" value="2"/>
</dbReference>
<dbReference type="Gene3D" id="1.10.640.10">
    <property type="entry name" value="Haem peroxidase domain superfamily, animal type"/>
    <property type="match status" value="1"/>
</dbReference>
<evidence type="ECO:0000256" key="12">
    <source>
        <dbReference type="ARBA" id="ARBA00023002"/>
    </source>
</evidence>
<evidence type="ECO:0000259" key="20">
    <source>
        <dbReference type="PROSITE" id="PS51384"/>
    </source>
</evidence>
<dbReference type="InterPro" id="IPR017938">
    <property type="entry name" value="Riboflavin_synthase-like_b-brl"/>
</dbReference>
<comment type="subcellular location">
    <subcellularLocation>
        <location evidence="1">Membrane</location>
        <topology evidence="1">Multi-pass membrane protein</topology>
    </subcellularLocation>
</comment>
<evidence type="ECO:0000256" key="14">
    <source>
        <dbReference type="ARBA" id="ARBA00023324"/>
    </source>
</evidence>
<name>A0A914VT11_9BILA</name>
<dbReference type="InterPro" id="IPR018247">
    <property type="entry name" value="EF_Hand_1_Ca_BS"/>
</dbReference>
<evidence type="ECO:0000256" key="4">
    <source>
        <dbReference type="ARBA" id="ARBA00022559"/>
    </source>
</evidence>
<dbReference type="PANTHER" id="PTHR11475">
    <property type="entry name" value="OXIDASE/PEROXIDASE"/>
    <property type="match status" value="1"/>
</dbReference>
<dbReference type="Gene3D" id="2.40.30.10">
    <property type="entry name" value="Translation factors"/>
    <property type="match status" value="1"/>
</dbReference>
<keyword evidence="9" id="KW-0106">Calcium</keyword>
<dbReference type="SFLD" id="SFLDG01169">
    <property type="entry name" value="NADPH_oxidase_subgroup_(NOX)"/>
    <property type="match status" value="1"/>
</dbReference>
<evidence type="ECO:0000256" key="13">
    <source>
        <dbReference type="ARBA" id="ARBA00023136"/>
    </source>
</evidence>
<feature type="transmembrane region" description="Helical" evidence="17">
    <location>
        <begin position="1100"/>
        <end position="1120"/>
    </location>
</feature>
<evidence type="ECO:0000256" key="3">
    <source>
        <dbReference type="ARBA" id="ARBA00012698"/>
    </source>
</evidence>
<comment type="catalytic activity">
    <reaction evidence="16">
        <text>NADPH + O2 + H(+) = H2O2 + NADP(+)</text>
        <dbReference type="Rhea" id="RHEA:11260"/>
        <dbReference type="ChEBI" id="CHEBI:15378"/>
        <dbReference type="ChEBI" id="CHEBI:15379"/>
        <dbReference type="ChEBI" id="CHEBI:16240"/>
        <dbReference type="ChEBI" id="CHEBI:57783"/>
        <dbReference type="ChEBI" id="CHEBI:58349"/>
        <dbReference type="EC" id="1.6.3.1"/>
    </reaction>
</comment>
<dbReference type="CDD" id="cd06186">
    <property type="entry name" value="NOX_Duox_like_FAD_NADP"/>
    <property type="match status" value="1"/>
</dbReference>
<evidence type="ECO:0000256" key="11">
    <source>
        <dbReference type="ARBA" id="ARBA00022989"/>
    </source>
</evidence>
<dbReference type="PANTHER" id="PTHR11475:SF144">
    <property type="entry name" value="NAD(P)H OXIDASE (H2O2-FORMING)"/>
    <property type="match status" value="1"/>
</dbReference>
<reference evidence="22" key="1">
    <citation type="submission" date="2022-11" db="UniProtKB">
        <authorList>
            <consortium name="WormBaseParasite"/>
        </authorList>
    </citation>
    <scope>IDENTIFICATION</scope>
</reference>
<dbReference type="GO" id="GO:0042744">
    <property type="term" value="P:hydrogen peroxide catabolic process"/>
    <property type="evidence" value="ECO:0007669"/>
    <property type="project" value="UniProtKB-KW"/>
</dbReference>
<feature type="domain" description="FAD-binding FR-type" evidence="20">
    <location>
        <begin position="1280"/>
        <end position="1394"/>
    </location>
</feature>
<dbReference type="InterPro" id="IPR010255">
    <property type="entry name" value="Haem_peroxidase_sf"/>
</dbReference>
<dbReference type="PROSITE" id="PS00018">
    <property type="entry name" value="EF_HAND_1"/>
    <property type="match status" value="2"/>
</dbReference>
<dbReference type="InterPro" id="IPR017927">
    <property type="entry name" value="FAD-bd_FR_type"/>
</dbReference>
<dbReference type="SUPFAM" id="SSF47473">
    <property type="entry name" value="EF-hand"/>
    <property type="match status" value="1"/>
</dbReference>
<dbReference type="PRINTS" id="PR00457">
    <property type="entry name" value="ANPEROXIDASE"/>
</dbReference>
<evidence type="ECO:0000256" key="2">
    <source>
        <dbReference type="ARBA" id="ARBA00005644"/>
    </source>
</evidence>
<dbReference type="InterPro" id="IPR011992">
    <property type="entry name" value="EF-hand-dom_pair"/>
</dbReference>
<dbReference type="InterPro" id="IPR039261">
    <property type="entry name" value="FNR_nucleotide-bd"/>
</dbReference>
<keyword evidence="13 17" id="KW-0472">Membrane</keyword>
<keyword evidence="14" id="KW-0376">Hydrogen peroxide</keyword>
<evidence type="ECO:0000256" key="1">
    <source>
        <dbReference type="ARBA" id="ARBA00004141"/>
    </source>
</evidence>
<sequence>MIASLWTVLCACLLVVTAQNDEFQRYDGWFNNPNTPLGIVKSGLVYTAPPAYDDLVSSPAGKNRPSSGLISAKILHTATRSSPSNLTALFAFFGQAVADEITSTTASSGDVTCPIEVRRLHIGDFGECERDNATNFVTCDAKSLRVAPFFRAEFDPKSGWHMNNPRRPINHVTSWIDGSFVYGVSTPWVEALRSFEGGRLKKVGTAPTMDVDDLLLNLPTPMDYPRPLNPEKLYIIGNFNSNQNPPLLTISVLMHRYHNFLADNLARDHPTWNDEQIFQRARRFLIAAWQNIIMYEYIPLLLSETGVGIVPAYTGYKPGTDPAVSVEFAAAAFRFSQSLIPEGFYARNPGCNVTTIALCQVWWDSARVMSQHGMEGLLRGLITQTQKKGDHTFSSSVKDHLFGGMRMTVSDLPAMTIERGRDFGVADFNTVRQRVGLPRIANFSDINPQLEREEPQLFDSLRLFYRNNIDDIDFFVGGMIESSGGFPGPTFFRIILDQFLRIRDGDRFWFENRLNGLFTEQEIQSLRGVSLSSVIRAVVSGEVEASDPLVNQTDVFRFSTESLCANQSSFIERSASSACPVPESYDFWTGSTVSFTTSFSVLAAVPIVCILVIWFLAYHRAKSVTKVSRVPTLRRQATRRLNESFEAWEYLGWKSGKQRVQLVVKDALILVYDRTARLTRTIDLNNNELLEVDLRYSEASRVKDWLLVLRIPIEYDLVLLFDNVDQRMRFEIAIEAAAFRAEKTRKARGVAYDTLMSEANTKDRRQDILTTFFHTAFEMVIRAKTKSRARNIIASRRLGFTTPAPKMNKMNKSRSTGNMPNQYEMSDIDLKALRDASFRLRPEGSPFERVYQLSLKEGKRRHIYDVQLTKKEFARALQLTEDSTFVAQIFRVTDKDNNGYISYPEFIDVLVLMSKGDTESKHRLLFDLYDCDGNGELDRREFYTMIKSMIEVGSKNVNDEHIDKIVDGMLRQSGIQEKSTVDFEDFCSLMMVNQETLCMEYKPILPTSDTLGKRSHRPLAPHELSVNFLEARPDQSWLEQKTNKLVAWLENHRMHVAIVVIFALTTIYLFCEMFFTYVFYKEETGYRKVVGVWAGVSRGSAQAMSFTLSLLLLTVCRNLLTFIRDTPLGYYIPGDAAMEFHIMCAAVSVFFIVLHVIGHAINFYQIGTQPPMVINCLFKEFHFDSDFMPKFHFWLFQTVPGITGVALLILMTVVVTFALPYARQHIHRHFRFTHTYFMPIIYALIIAHGSYRLLQPPFFWKWVIGPAILLTLDYIVSLRRTQLPLLVLDFKGLPSDVLRLSFKCPTSIRLFSGQWARLSCSILGEGERHPFTVTSAPYENRIDFYIRGVGPWTRKLNKHMRMVEAERSQAPESTWFTAIPKFYLEGPFGSTHQDWYKFEVVVLVGGGIGVTPTASVLKDLVHKVYNKSGSIACKHVYFIWLARNHQQFEWFIDILREVENMDTDGLITIDIFVTQLLKDFDIRTMMLFICEHQFHRVASRSVFTGLRARTHFGRINFNAYLSAVRDRHPLTHKVGLFSCGPRAMVRSADQACAQLNCAGVGPQFVAHQEIF</sequence>
<evidence type="ECO:0000256" key="17">
    <source>
        <dbReference type="SAM" id="Phobius"/>
    </source>
</evidence>
<dbReference type="Gene3D" id="3.40.50.80">
    <property type="entry name" value="Nucleotide-binding domain of ferredoxin-NADP reductase (FNR) module"/>
    <property type="match status" value="1"/>
</dbReference>
<dbReference type="GO" id="GO:0004601">
    <property type="term" value="F:peroxidase activity"/>
    <property type="evidence" value="ECO:0007669"/>
    <property type="project" value="UniProtKB-KW"/>
</dbReference>
<dbReference type="Pfam" id="PF03098">
    <property type="entry name" value="An_peroxidase"/>
    <property type="match status" value="1"/>
</dbReference>
<feature type="signal peptide" evidence="18">
    <location>
        <begin position="1"/>
        <end position="18"/>
    </location>
</feature>
<keyword evidence="4" id="KW-0575">Peroxidase</keyword>
<accession>A0A914VT11</accession>
<feature type="transmembrane region" description="Helical" evidence="17">
    <location>
        <begin position="599"/>
        <end position="618"/>
    </location>
</feature>
<evidence type="ECO:0000256" key="18">
    <source>
        <dbReference type="SAM" id="SignalP"/>
    </source>
</evidence>
<feature type="domain" description="EF-hand" evidence="19">
    <location>
        <begin position="881"/>
        <end position="916"/>
    </location>
</feature>
<evidence type="ECO:0000256" key="7">
    <source>
        <dbReference type="ARBA" id="ARBA00022737"/>
    </source>
</evidence>
<dbReference type="InterPro" id="IPR013130">
    <property type="entry name" value="Fe3_Rdtase_TM_dom"/>
</dbReference>